<feature type="region of interest" description="Disordered" evidence="3">
    <location>
        <begin position="1"/>
        <end position="24"/>
    </location>
</feature>
<dbReference type="InterPro" id="IPR019734">
    <property type="entry name" value="TPR_rpt"/>
</dbReference>
<dbReference type="OMA" id="ETYMTDL"/>
<feature type="compositionally biased region" description="Acidic residues" evidence="3">
    <location>
        <begin position="155"/>
        <end position="177"/>
    </location>
</feature>
<evidence type="ECO:0000313" key="5">
    <source>
        <dbReference type="Proteomes" id="UP000001064"/>
    </source>
</evidence>
<accession>F0ZAY2</accession>
<gene>
    <name evidence="4" type="ORF">DICPUDRAFT_53050</name>
</gene>
<dbReference type="SUPFAM" id="SSF48452">
    <property type="entry name" value="TPR-like"/>
    <property type="match status" value="2"/>
</dbReference>
<dbReference type="GeneID" id="10506391"/>
<dbReference type="InterPro" id="IPR011990">
    <property type="entry name" value="TPR-like_helical_dom_sf"/>
</dbReference>
<evidence type="ECO:0000256" key="3">
    <source>
        <dbReference type="SAM" id="MobiDB-lite"/>
    </source>
</evidence>
<dbReference type="KEGG" id="dpp:DICPUDRAFT_53050"/>
<evidence type="ECO:0000256" key="2">
    <source>
        <dbReference type="PROSITE-ProRule" id="PRU00339"/>
    </source>
</evidence>
<organism evidence="4 5">
    <name type="scientific">Dictyostelium purpureum</name>
    <name type="common">Slime mold</name>
    <dbReference type="NCBI Taxonomy" id="5786"/>
    <lineage>
        <taxon>Eukaryota</taxon>
        <taxon>Amoebozoa</taxon>
        <taxon>Evosea</taxon>
        <taxon>Eumycetozoa</taxon>
        <taxon>Dictyostelia</taxon>
        <taxon>Dictyosteliales</taxon>
        <taxon>Dictyosteliaceae</taxon>
        <taxon>Dictyostelium</taxon>
    </lineage>
</organism>
<keyword evidence="1 2" id="KW-0802">TPR repeat</keyword>
<dbReference type="AlphaFoldDB" id="F0ZAY2"/>
<dbReference type="VEuPathDB" id="AmoebaDB:DICPUDRAFT_53050"/>
<dbReference type="RefSeq" id="XP_003284559.1">
    <property type="nucleotide sequence ID" value="XM_003284511.1"/>
</dbReference>
<keyword evidence="5" id="KW-1185">Reference proteome</keyword>
<sequence>MAPPKPNRAKQNQINKKKKFQESAAKKQVTAEQYIEEGEKHAATYHFDKALECFKNALILEPENTLVMDTIGEILLESGDLEQAKSYFYKSIQVNSDDSATKYMNLGQLVGGDDALKCYNKGVEIMERELKKLIALTPTGEEQNKVPKPLKPQQLDDDNDEEKMDDEEEEEEEEEESPIAIIKAQLCSALCSKAELYLTDQCFDDDAETQCETSLLKAIEYSPYSPEPYSLMASMKISQVKNTDAIQYLNKSYSLWETSDIDDRPEFDYRYNIALLFIELKQNRTAVDILEQLVNEQDNIAEVWYTLGVVYNSLDEPLSAQDCLSTAKDLLKITKIKDRELEKLVSDLLKKVEKDVSLLPPEELNQFNDDDDEDNQVVAEDEEDEEMNSNI</sequence>
<dbReference type="eggNOG" id="ENOG502QSAH">
    <property type="taxonomic scope" value="Eukaryota"/>
</dbReference>
<dbReference type="OrthoDB" id="1914839at2759"/>
<feature type="region of interest" description="Disordered" evidence="3">
    <location>
        <begin position="141"/>
        <end position="178"/>
    </location>
</feature>
<dbReference type="Proteomes" id="UP000001064">
    <property type="component" value="Unassembled WGS sequence"/>
</dbReference>
<dbReference type="InParanoid" id="F0ZAY2"/>
<dbReference type="SMART" id="SM00028">
    <property type="entry name" value="TPR"/>
    <property type="match status" value="5"/>
</dbReference>
<dbReference type="PANTHER" id="PTHR12558">
    <property type="entry name" value="CELL DIVISION CYCLE 16,23,27"/>
    <property type="match status" value="1"/>
</dbReference>
<proteinExistence type="predicted"/>
<dbReference type="PROSITE" id="PS50005">
    <property type="entry name" value="TPR"/>
    <property type="match status" value="2"/>
</dbReference>
<dbReference type="STRING" id="5786.F0ZAY2"/>
<dbReference type="Gene3D" id="1.25.40.10">
    <property type="entry name" value="Tetratricopeptide repeat domain"/>
    <property type="match status" value="2"/>
</dbReference>
<dbReference type="PANTHER" id="PTHR12558:SF50">
    <property type="entry name" value="ASSEMBLY CHAPERONE OF RPL4-RELATED"/>
    <property type="match status" value="1"/>
</dbReference>
<dbReference type="CDD" id="cd24142">
    <property type="entry name" value="ACL4-like"/>
    <property type="match status" value="1"/>
</dbReference>
<feature type="repeat" description="TPR" evidence="2">
    <location>
        <begin position="65"/>
        <end position="98"/>
    </location>
</feature>
<name>F0ZAY2_DICPU</name>
<evidence type="ECO:0008006" key="6">
    <source>
        <dbReference type="Google" id="ProtNLM"/>
    </source>
</evidence>
<feature type="region of interest" description="Disordered" evidence="3">
    <location>
        <begin position="360"/>
        <end position="391"/>
    </location>
</feature>
<feature type="compositionally biased region" description="Acidic residues" evidence="3">
    <location>
        <begin position="368"/>
        <end position="391"/>
    </location>
</feature>
<dbReference type="EMBL" id="GL870967">
    <property type="protein sequence ID" value="EGC38879.1"/>
    <property type="molecule type" value="Genomic_DNA"/>
</dbReference>
<dbReference type="Pfam" id="PF13181">
    <property type="entry name" value="TPR_8"/>
    <property type="match status" value="1"/>
</dbReference>
<evidence type="ECO:0000256" key="1">
    <source>
        <dbReference type="ARBA" id="ARBA00022803"/>
    </source>
</evidence>
<protein>
    <recommendedName>
        <fullName evidence="6">TPR repeat-containing protein</fullName>
    </recommendedName>
</protein>
<reference evidence="5" key="1">
    <citation type="journal article" date="2011" name="Genome Biol.">
        <title>Comparative genomics of the social amoebae Dictyostelium discoideum and Dictyostelium purpureum.</title>
        <authorList>
            <consortium name="US DOE Joint Genome Institute (JGI-PGF)"/>
            <person name="Sucgang R."/>
            <person name="Kuo A."/>
            <person name="Tian X."/>
            <person name="Salerno W."/>
            <person name="Parikh A."/>
            <person name="Feasley C.L."/>
            <person name="Dalin E."/>
            <person name="Tu H."/>
            <person name="Huang E."/>
            <person name="Barry K."/>
            <person name="Lindquist E."/>
            <person name="Shapiro H."/>
            <person name="Bruce D."/>
            <person name="Schmutz J."/>
            <person name="Salamov A."/>
            <person name="Fey P."/>
            <person name="Gaudet P."/>
            <person name="Anjard C."/>
            <person name="Babu M.M."/>
            <person name="Basu S."/>
            <person name="Bushmanova Y."/>
            <person name="van der Wel H."/>
            <person name="Katoh-Kurasawa M."/>
            <person name="Dinh C."/>
            <person name="Coutinho P.M."/>
            <person name="Saito T."/>
            <person name="Elias M."/>
            <person name="Schaap P."/>
            <person name="Kay R.R."/>
            <person name="Henrissat B."/>
            <person name="Eichinger L."/>
            <person name="Rivero F."/>
            <person name="Putnam N.H."/>
            <person name="West C.M."/>
            <person name="Loomis W.F."/>
            <person name="Chisholm R.L."/>
            <person name="Shaulsky G."/>
            <person name="Strassmann J.E."/>
            <person name="Queller D.C."/>
            <person name="Kuspa A."/>
            <person name="Grigoriev I.V."/>
        </authorList>
    </citation>
    <scope>NUCLEOTIDE SEQUENCE [LARGE SCALE GENOMIC DNA]</scope>
    <source>
        <strain evidence="5">QSDP1</strain>
    </source>
</reference>
<dbReference type="GO" id="GO:0051301">
    <property type="term" value="P:cell division"/>
    <property type="evidence" value="ECO:0000318"/>
    <property type="project" value="GO_Central"/>
</dbReference>
<feature type="repeat" description="TPR" evidence="2">
    <location>
        <begin position="31"/>
        <end position="64"/>
    </location>
</feature>
<evidence type="ECO:0000313" key="4">
    <source>
        <dbReference type="EMBL" id="EGC38879.1"/>
    </source>
</evidence>